<protein>
    <submittedName>
        <fullName evidence="2">Uncharacterized protein</fullName>
    </submittedName>
</protein>
<name>A0ABR3HHT8_LOXSC</name>
<organism evidence="2 3">
    <name type="scientific">Loxostege sticticalis</name>
    <name type="common">Beet webworm moth</name>
    <dbReference type="NCBI Taxonomy" id="481309"/>
    <lineage>
        <taxon>Eukaryota</taxon>
        <taxon>Metazoa</taxon>
        <taxon>Ecdysozoa</taxon>
        <taxon>Arthropoda</taxon>
        <taxon>Hexapoda</taxon>
        <taxon>Insecta</taxon>
        <taxon>Pterygota</taxon>
        <taxon>Neoptera</taxon>
        <taxon>Endopterygota</taxon>
        <taxon>Lepidoptera</taxon>
        <taxon>Glossata</taxon>
        <taxon>Ditrysia</taxon>
        <taxon>Pyraloidea</taxon>
        <taxon>Crambidae</taxon>
        <taxon>Pyraustinae</taxon>
        <taxon>Loxostege</taxon>
    </lineage>
</organism>
<accession>A0ABR3HHT8</accession>
<evidence type="ECO:0000256" key="1">
    <source>
        <dbReference type="SAM" id="Phobius"/>
    </source>
</evidence>
<evidence type="ECO:0000313" key="3">
    <source>
        <dbReference type="Proteomes" id="UP001549920"/>
    </source>
</evidence>
<reference evidence="2 3" key="1">
    <citation type="submission" date="2024-06" db="EMBL/GenBank/DDBJ databases">
        <title>A chromosome-level genome assembly of beet webworm, Loxostege sticticalis.</title>
        <authorList>
            <person name="Zhang Y."/>
        </authorList>
    </citation>
    <scope>NUCLEOTIDE SEQUENCE [LARGE SCALE GENOMIC DNA]</scope>
    <source>
        <strain evidence="2">AQ026</strain>
        <tissue evidence="2">Whole body</tissue>
    </source>
</reference>
<keyword evidence="1" id="KW-0472">Membrane</keyword>
<sequence>MLHGRSLKYHAWSQQGRRSGLMVSSRQIMKSLCAKYGKYHSVLIKSSYFRRIKMASSPVRHNLATAVPATRINTSSDGTPHHYTAEIGTMKTYICFALLMLVALTFASALPAPDDDAKLDASEVKAPAATEGEGLETDESRWGYGGYGGYGGWGRGYGGWGGHYGGWGGHGYGGWGRGYGGWGRGYGGYGGWGHGWGR</sequence>
<proteinExistence type="predicted"/>
<feature type="transmembrane region" description="Helical" evidence="1">
    <location>
        <begin position="93"/>
        <end position="112"/>
    </location>
</feature>
<evidence type="ECO:0000313" key="2">
    <source>
        <dbReference type="EMBL" id="KAL0869972.1"/>
    </source>
</evidence>
<gene>
    <name evidence="2" type="ORF">ABMA27_006161</name>
</gene>
<dbReference type="EMBL" id="JBEUOH010000019">
    <property type="protein sequence ID" value="KAL0869972.1"/>
    <property type="molecule type" value="Genomic_DNA"/>
</dbReference>
<keyword evidence="1" id="KW-1133">Transmembrane helix</keyword>
<comment type="caution">
    <text evidence="2">The sequence shown here is derived from an EMBL/GenBank/DDBJ whole genome shotgun (WGS) entry which is preliminary data.</text>
</comment>
<keyword evidence="1" id="KW-0812">Transmembrane</keyword>
<dbReference type="Proteomes" id="UP001549920">
    <property type="component" value="Unassembled WGS sequence"/>
</dbReference>
<keyword evidence="3" id="KW-1185">Reference proteome</keyword>